<feature type="transmembrane region" description="Helical" evidence="1">
    <location>
        <begin position="170"/>
        <end position="190"/>
    </location>
</feature>
<dbReference type="Proteomes" id="UP001223743">
    <property type="component" value="Unassembled WGS sequence"/>
</dbReference>
<keyword evidence="3" id="KW-1185">Reference proteome</keyword>
<dbReference type="RefSeq" id="WP_266280642.1">
    <property type="nucleotide sequence ID" value="NZ_JAPKNF010000001.1"/>
</dbReference>
<sequence>MIVPRRLRAVWARPLLVLAVFLSLALPAEAHKLKVFAAVEGRSVHGYAFFIGGGRPEGSAWVAKDAAGAEIASGTTDAEGRLAFDLPATSSSDVTVTVDTHEAHIASATLAARTIGAADAGEAPTPARPAPAAPRMTEDARLAALVAAAVERGTEPLQERIELMDSRLRFADILSGVFLIIGLAGIGLWARGRRR</sequence>
<reference evidence="2 3" key="1">
    <citation type="submission" date="2023-07" db="EMBL/GenBank/DDBJ databases">
        <title>Genomic Encyclopedia of Type Strains, Phase IV (KMG-IV): sequencing the most valuable type-strain genomes for metagenomic binning, comparative biology and taxonomic classification.</title>
        <authorList>
            <person name="Goeker M."/>
        </authorList>
    </citation>
    <scope>NUCLEOTIDE SEQUENCE [LARGE SCALE GENOMIC DNA]</scope>
    <source>
        <strain evidence="2 3">B1-1</strain>
    </source>
</reference>
<protein>
    <submittedName>
        <fullName evidence="2">Nickel transport protein</fullName>
    </submittedName>
</protein>
<keyword evidence="1" id="KW-0472">Membrane</keyword>
<dbReference type="EMBL" id="JAUSWJ010000001">
    <property type="protein sequence ID" value="MDQ0515708.1"/>
    <property type="molecule type" value="Genomic_DNA"/>
</dbReference>
<keyword evidence="1" id="KW-1133">Transmembrane helix</keyword>
<evidence type="ECO:0000313" key="2">
    <source>
        <dbReference type="EMBL" id="MDQ0515708.1"/>
    </source>
</evidence>
<keyword evidence="1" id="KW-0812">Transmembrane</keyword>
<accession>A0ABU0M417</accession>
<name>A0ABU0M417_9HYPH</name>
<proteinExistence type="predicted"/>
<evidence type="ECO:0000256" key="1">
    <source>
        <dbReference type="SAM" id="Phobius"/>
    </source>
</evidence>
<organism evidence="2 3">
    <name type="scientific">Kaistia geumhonensis</name>
    <dbReference type="NCBI Taxonomy" id="410839"/>
    <lineage>
        <taxon>Bacteria</taxon>
        <taxon>Pseudomonadati</taxon>
        <taxon>Pseudomonadota</taxon>
        <taxon>Alphaproteobacteria</taxon>
        <taxon>Hyphomicrobiales</taxon>
        <taxon>Kaistiaceae</taxon>
        <taxon>Kaistia</taxon>
    </lineage>
</organism>
<evidence type="ECO:0000313" key="3">
    <source>
        <dbReference type="Proteomes" id="UP001223743"/>
    </source>
</evidence>
<comment type="caution">
    <text evidence="2">The sequence shown here is derived from an EMBL/GenBank/DDBJ whole genome shotgun (WGS) entry which is preliminary data.</text>
</comment>
<gene>
    <name evidence="2" type="ORF">QO015_001321</name>
</gene>